<dbReference type="CDD" id="cd00870">
    <property type="entry name" value="PI3Ka_III"/>
    <property type="match status" value="1"/>
</dbReference>
<evidence type="ECO:0000256" key="2">
    <source>
        <dbReference type="ARBA" id="ARBA00022679"/>
    </source>
</evidence>
<dbReference type="GO" id="GO:0006897">
    <property type="term" value="P:endocytosis"/>
    <property type="evidence" value="ECO:0007669"/>
    <property type="project" value="TreeGrafter"/>
</dbReference>
<dbReference type="GO" id="GO:0048015">
    <property type="term" value="P:phosphatidylinositol-mediated signaling"/>
    <property type="evidence" value="ECO:0007669"/>
    <property type="project" value="TreeGrafter"/>
</dbReference>
<dbReference type="InterPro" id="IPR001263">
    <property type="entry name" value="PI3K_accessory_dom"/>
</dbReference>
<evidence type="ECO:0000256" key="4">
    <source>
        <dbReference type="ARBA" id="ARBA00022777"/>
    </source>
</evidence>
<proteinExistence type="inferred from homology"/>
<dbReference type="PROSITE" id="PS51547">
    <property type="entry name" value="C2_PI3K"/>
    <property type="match status" value="1"/>
</dbReference>
<dbReference type="GO" id="GO:0016303">
    <property type="term" value="F:1-phosphatidylinositol-3-kinase activity"/>
    <property type="evidence" value="ECO:0007669"/>
    <property type="project" value="UniProtKB-EC"/>
</dbReference>
<evidence type="ECO:0000259" key="8">
    <source>
        <dbReference type="PROSITE" id="PS51545"/>
    </source>
</evidence>
<feature type="domain" description="PI3K/PI4K catalytic" evidence="7">
    <location>
        <begin position="512"/>
        <end position="815"/>
    </location>
</feature>
<accession>A0A7S3FH78</accession>
<comment type="similarity">
    <text evidence="6">Belongs to the PI3/PI4-kinase family.</text>
</comment>
<dbReference type="InterPro" id="IPR000403">
    <property type="entry name" value="PI3/4_kinase_cat_dom"/>
</dbReference>
<feature type="domain" description="C2 PI3K-type" evidence="9">
    <location>
        <begin position="1"/>
        <end position="126"/>
    </location>
</feature>
<evidence type="ECO:0000256" key="5">
    <source>
        <dbReference type="ARBA" id="ARBA00022840"/>
    </source>
</evidence>
<sequence>MLVSCQLHTHGRQQGVPERTCNTPGSRLRWNEWVSFRAKYSNLSPDAYITLSVCGSHGPRASRTVGHAHLALFDASQQLRTGVVKLRLHLLEAGEALPTVEQPDWRGATDNIEDEMACLDALMTRHERILTRPDPALDWLNGPTYSYLEERQQDADRRLERHFISVQLPDFEFPVIFHERLCQLPELPPARHTAASRGQVARSGDQAAVSCVAGLHDAPIVLLADAEQNRDNPALYKHHKLARSLLFAGFAKELKPDAEERRRLTALIESPPTQRLREEERELMWKFRYSLTSEKNALTKFLKCVDWADSREVQNAQQLLKQWVPVDVQDLLELLGSLFVNAAFWVREFAVAALRERATDGQLLSYLLPLVQAVQYERGSISSPEEGPLAALLIQRALANAEVANFFHWYLHVERRDPRHGTHFGRVHDVFLERLKLRNDGVHATLLKQEEMLRALSTAAQQLKAAGESRPKRILRLRAMLEQPAGVLGGLRSLPEPLMMPLDPHIQITSSLPEKAIVFKSAMSPLGLTFECAPQYLSSRGAEGLLHGADPCPPSTSPHVQPPPAHYSVIFKGGDDLRQDQLVIQMLMLMDELLQEQGLDLKLTPYRVLATSPGEGLVERVPDCLPLAQVVVSRASNWWLLPVLCVAMHPRCSIVSGLGREQKRYPALPPAVAPRTRRTFQHRPRDSGDIREELCWLLRRHVCSWRRRPAFGQSNAEVKWCALSHRFWFHARARPKAFSSTDEALQGDGRSDGWCRFEIVRAISSVLLRGIQHLASVVALDFESAHVDGGCQRKGHQGGARCVEGYRKATPRFER</sequence>
<dbReference type="GO" id="GO:0000045">
    <property type="term" value="P:autophagosome assembly"/>
    <property type="evidence" value="ECO:0007669"/>
    <property type="project" value="TreeGrafter"/>
</dbReference>
<name>A0A7S3FH78_9EUKA</name>
<dbReference type="Pfam" id="PF00454">
    <property type="entry name" value="PI3_PI4_kinase"/>
    <property type="match status" value="1"/>
</dbReference>
<keyword evidence="2" id="KW-0808">Transferase</keyword>
<dbReference type="PANTHER" id="PTHR10048">
    <property type="entry name" value="PHOSPHATIDYLINOSITOL KINASE"/>
    <property type="match status" value="1"/>
</dbReference>
<dbReference type="Gene3D" id="2.60.40.150">
    <property type="entry name" value="C2 domain"/>
    <property type="match status" value="1"/>
</dbReference>
<evidence type="ECO:0000256" key="1">
    <source>
        <dbReference type="ARBA" id="ARBA00012073"/>
    </source>
</evidence>
<dbReference type="GO" id="GO:0034271">
    <property type="term" value="C:phosphatidylinositol 3-kinase complex, class III, type I"/>
    <property type="evidence" value="ECO:0007669"/>
    <property type="project" value="TreeGrafter"/>
</dbReference>
<evidence type="ECO:0000259" key="7">
    <source>
        <dbReference type="PROSITE" id="PS50290"/>
    </source>
</evidence>
<dbReference type="SMART" id="SM00146">
    <property type="entry name" value="PI3Kc"/>
    <property type="match status" value="1"/>
</dbReference>
<dbReference type="PANTHER" id="PTHR10048:SF7">
    <property type="entry name" value="PHOSPHATIDYLINOSITOL 3-KINASE CATALYTIC SUBUNIT TYPE 3"/>
    <property type="match status" value="1"/>
</dbReference>
<dbReference type="AlphaFoldDB" id="A0A7S3FH78"/>
<dbReference type="InterPro" id="IPR042236">
    <property type="entry name" value="PI3K_accessory_sf"/>
</dbReference>
<dbReference type="Gene3D" id="3.30.1010.10">
    <property type="entry name" value="Phosphatidylinositol 3-kinase Catalytic Subunit, Chain A, domain 4"/>
    <property type="match status" value="1"/>
</dbReference>
<organism evidence="10">
    <name type="scientific">Haptolina ericina</name>
    <dbReference type="NCBI Taxonomy" id="156174"/>
    <lineage>
        <taxon>Eukaryota</taxon>
        <taxon>Haptista</taxon>
        <taxon>Haptophyta</taxon>
        <taxon>Prymnesiophyceae</taxon>
        <taxon>Prymnesiales</taxon>
        <taxon>Prymnesiaceae</taxon>
        <taxon>Haptolina</taxon>
    </lineage>
</organism>
<dbReference type="Pfam" id="PF00613">
    <property type="entry name" value="PI3Ka"/>
    <property type="match status" value="1"/>
</dbReference>
<dbReference type="GO" id="GO:0005768">
    <property type="term" value="C:endosome"/>
    <property type="evidence" value="ECO:0007669"/>
    <property type="project" value="TreeGrafter"/>
</dbReference>
<dbReference type="GO" id="GO:0000407">
    <property type="term" value="C:phagophore assembly site"/>
    <property type="evidence" value="ECO:0007669"/>
    <property type="project" value="TreeGrafter"/>
</dbReference>
<dbReference type="InterPro" id="IPR002420">
    <property type="entry name" value="PI3K-type_C2_dom"/>
</dbReference>
<dbReference type="FunFam" id="3.30.1010.10:FF:000002">
    <property type="entry name" value="Phosphatidylinositol 3-kinase catalytic subunit type 3"/>
    <property type="match status" value="1"/>
</dbReference>
<dbReference type="SUPFAM" id="SSF49562">
    <property type="entry name" value="C2 domain (Calcium/lipid-binding domain, CaLB)"/>
    <property type="match status" value="1"/>
</dbReference>
<dbReference type="GO" id="GO:0005777">
    <property type="term" value="C:peroxisome"/>
    <property type="evidence" value="ECO:0007669"/>
    <property type="project" value="TreeGrafter"/>
</dbReference>
<gene>
    <name evidence="10" type="ORF">HERI1096_LOCUS35013</name>
</gene>
<dbReference type="SUPFAM" id="SSF56112">
    <property type="entry name" value="Protein kinase-like (PK-like)"/>
    <property type="match status" value="1"/>
</dbReference>
<feature type="domain" description="PIK helical" evidence="8">
    <location>
        <begin position="250"/>
        <end position="434"/>
    </location>
</feature>
<keyword evidence="4" id="KW-0418">Kinase</keyword>
<dbReference type="EC" id="2.7.1.137" evidence="1"/>
<dbReference type="InterPro" id="IPR018936">
    <property type="entry name" value="PI3/4_kinase_CS"/>
</dbReference>
<evidence type="ECO:0000259" key="9">
    <source>
        <dbReference type="PROSITE" id="PS51547"/>
    </source>
</evidence>
<dbReference type="SUPFAM" id="SSF48371">
    <property type="entry name" value="ARM repeat"/>
    <property type="match status" value="1"/>
</dbReference>
<dbReference type="PROSITE" id="PS50290">
    <property type="entry name" value="PI3_4_KINASE_3"/>
    <property type="match status" value="1"/>
</dbReference>
<dbReference type="GO" id="GO:0034272">
    <property type="term" value="C:phosphatidylinositol 3-kinase complex, class III, type II"/>
    <property type="evidence" value="ECO:0007669"/>
    <property type="project" value="TreeGrafter"/>
</dbReference>
<dbReference type="InterPro" id="IPR015433">
    <property type="entry name" value="PI3/4_kinase"/>
</dbReference>
<keyword evidence="5" id="KW-0067">ATP-binding</keyword>
<dbReference type="Pfam" id="PF00792">
    <property type="entry name" value="PI3K_C2"/>
    <property type="match status" value="1"/>
</dbReference>
<dbReference type="GO" id="GO:0005524">
    <property type="term" value="F:ATP binding"/>
    <property type="evidence" value="ECO:0007669"/>
    <property type="project" value="UniProtKB-KW"/>
</dbReference>
<dbReference type="Gene3D" id="1.25.40.70">
    <property type="entry name" value="Phosphatidylinositol 3-kinase, accessory domain (PIK)"/>
    <property type="match status" value="1"/>
</dbReference>
<dbReference type="SMART" id="SM00145">
    <property type="entry name" value="PI3Ka"/>
    <property type="match status" value="1"/>
</dbReference>
<keyword evidence="3" id="KW-0547">Nucleotide-binding</keyword>
<dbReference type="EMBL" id="HBHX01063310">
    <property type="protein sequence ID" value="CAE0143808.1"/>
    <property type="molecule type" value="Transcribed_RNA"/>
</dbReference>
<dbReference type="InterPro" id="IPR016024">
    <property type="entry name" value="ARM-type_fold"/>
</dbReference>
<evidence type="ECO:0000256" key="6">
    <source>
        <dbReference type="PROSITE-ProRule" id="PRU00880"/>
    </source>
</evidence>
<dbReference type="InterPro" id="IPR035892">
    <property type="entry name" value="C2_domain_sf"/>
</dbReference>
<evidence type="ECO:0000256" key="3">
    <source>
        <dbReference type="ARBA" id="ARBA00022741"/>
    </source>
</evidence>
<dbReference type="PROSITE" id="PS00915">
    <property type="entry name" value="PI3_4_KINASE_1"/>
    <property type="match status" value="1"/>
</dbReference>
<dbReference type="InterPro" id="IPR011009">
    <property type="entry name" value="Kinase-like_dom_sf"/>
</dbReference>
<protein>
    <recommendedName>
        <fullName evidence="1">phosphatidylinositol 3-kinase</fullName>
        <ecNumber evidence="1">2.7.1.137</ecNumber>
    </recommendedName>
</protein>
<reference evidence="10" key="1">
    <citation type="submission" date="2021-01" db="EMBL/GenBank/DDBJ databases">
        <authorList>
            <person name="Corre E."/>
            <person name="Pelletier E."/>
            <person name="Niang G."/>
            <person name="Scheremetjew M."/>
            <person name="Finn R."/>
            <person name="Kale V."/>
            <person name="Holt S."/>
            <person name="Cochrane G."/>
            <person name="Meng A."/>
            <person name="Brown T."/>
            <person name="Cohen L."/>
        </authorList>
    </citation>
    <scope>NUCLEOTIDE SEQUENCE</scope>
    <source>
        <strain evidence="10">CCMP281</strain>
    </source>
</reference>
<dbReference type="PROSITE" id="PS51545">
    <property type="entry name" value="PIK_HELICAL"/>
    <property type="match status" value="1"/>
</dbReference>
<evidence type="ECO:0000313" key="10">
    <source>
        <dbReference type="EMBL" id="CAE0143808.1"/>
    </source>
</evidence>